<dbReference type="InterPro" id="IPR006214">
    <property type="entry name" value="Bax_inhibitor_1-related"/>
</dbReference>
<evidence type="ECO:0000256" key="5">
    <source>
        <dbReference type="SAM" id="Phobius"/>
    </source>
</evidence>
<dbReference type="Proteomes" id="UP001255050">
    <property type="component" value="Unassembled WGS sequence"/>
</dbReference>
<keyword evidence="9" id="KW-1185">Reference proteome</keyword>
<evidence type="ECO:0000313" key="6">
    <source>
        <dbReference type="EMBL" id="MBA8776939.1"/>
    </source>
</evidence>
<evidence type="ECO:0000313" key="8">
    <source>
        <dbReference type="Proteomes" id="UP000524893"/>
    </source>
</evidence>
<evidence type="ECO:0000313" key="7">
    <source>
        <dbReference type="EMBL" id="MDR5602460.1"/>
    </source>
</evidence>
<feature type="transmembrane region" description="Helical" evidence="5">
    <location>
        <begin position="71"/>
        <end position="89"/>
    </location>
</feature>
<feature type="transmembrane region" description="Helical" evidence="5">
    <location>
        <begin position="95"/>
        <end position="119"/>
    </location>
</feature>
<keyword evidence="2 5" id="KW-0812">Transmembrane</keyword>
<feature type="transmembrane region" description="Helical" evidence="5">
    <location>
        <begin position="128"/>
        <end position="147"/>
    </location>
</feature>
<proteinExistence type="predicted"/>
<sequence>MSSSTHQAASKAYGKVWLFFVYYWLIFGISTYLGQFLPEAWRQPLSIGLLILILTSMVVQRVRFSGPIISHIYTIVAGLLSYATFMYTLEDLGPSVFFNTVLLAIAAFLIFGFLGYFLIKDASSIGKYLFVTLIALILASLLGWFIHNPIYHTLIAVVGLLLFLLYTLYDFNRMKRGQFSPREMGFNLFLNLFRIIRYVLELTRMVKR</sequence>
<keyword evidence="3 5" id="KW-1133">Transmembrane helix</keyword>
<gene>
    <name evidence="6" type="ORF">HR081_08630</name>
    <name evidence="7" type="ORF">RCO12_03310</name>
</gene>
<dbReference type="EMBL" id="JABTCN010000027">
    <property type="protein sequence ID" value="MBA8776939.1"/>
    <property type="molecule type" value="Genomic_DNA"/>
</dbReference>
<dbReference type="RefSeq" id="WP_050331662.1">
    <property type="nucleotide sequence ID" value="NZ_CP092965.1"/>
</dbReference>
<evidence type="ECO:0000256" key="3">
    <source>
        <dbReference type="ARBA" id="ARBA00022989"/>
    </source>
</evidence>
<reference evidence="6 8" key="1">
    <citation type="journal article" date="2020" name="Access Microbiol">
        <title>Isolation and genome sequencing of Staphylococcus schleiferi subspecies coagulans from Antarctic seals.</title>
        <authorList>
            <person name="Foster G."/>
            <person name="Robb A."/>
            <person name="Paterson G.K."/>
        </authorList>
    </citation>
    <scope>NUCLEOTIDE SEQUENCE [LARGE SCALE GENOMIC DNA]</scope>
    <source>
        <strain evidence="6 8">M615/02/4</strain>
    </source>
</reference>
<feature type="transmembrane region" description="Helical" evidence="5">
    <location>
        <begin position="153"/>
        <end position="172"/>
    </location>
</feature>
<feature type="transmembrane region" description="Helical" evidence="5">
    <location>
        <begin position="12"/>
        <end position="34"/>
    </location>
</feature>
<dbReference type="Pfam" id="PF01027">
    <property type="entry name" value="Bax1-I"/>
    <property type="match status" value="1"/>
</dbReference>
<dbReference type="AlphaFoldDB" id="A0A9X1DTY4"/>
<accession>A0A9X1DTY4</accession>
<evidence type="ECO:0000313" key="9">
    <source>
        <dbReference type="Proteomes" id="UP001255050"/>
    </source>
</evidence>
<comment type="caution">
    <text evidence="6">The sequence shown here is derived from an EMBL/GenBank/DDBJ whole genome shotgun (WGS) entry which is preliminary data.</text>
</comment>
<keyword evidence="4 5" id="KW-0472">Membrane</keyword>
<dbReference type="EMBL" id="JAVJGV010000009">
    <property type="protein sequence ID" value="MDR5602460.1"/>
    <property type="molecule type" value="Genomic_DNA"/>
</dbReference>
<evidence type="ECO:0000256" key="2">
    <source>
        <dbReference type="ARBA" id="ARBA00022692"/>
    </source>
</evidence>
<dbReference type="GeneID" id="72415180"/>
<feature type="transmembrane region" description="Helical" evidence="5">
    <location>
        <begin position="40"/>
        <end position="59"/>
    </location>
</feature>
<evidence type="ECO:0000256" key="1">
    <source>
        <dbReference type="ARBA" id="ARBA00004141"/>
    </source>
</evidence>
<dbReference type="GO" id="GO:0016020">
    <property type="term" value="C:membrane"/>
    <property type="evidence" value="ECO:0007669"/>
    <property type="project" value="UniProtKB-SubCell"/>
</dbReference>
<evidence type="ECO:0000256" key="4">
    <source>
        <dbReference type="ARBA" id="ARBA00023136"/>
    </source>
</evidence>
<reference evidence="7 9" key="2">
    <citation type="submission" date="2023-08" db="EMBL/GenBank/DDBJ databases">
        <title>Whole genome sequencing of Staphylococcus coagulans NN-2474.</title>
        <authorList>
            <person name="Kropotov V.S."/>
            <person name="Boriskina E.V."/>
            <person name="Gordinskaya N.A."/>
            <person name="Shkurkina I.S."/>
            <person name="Kryazhev D.V."/>
            <person name="Alekseeva A.E."/>
            <person name="Makhova M.A."/>
        </authorList>
    </citation>
    <scope>NUCLEOTIDE SEQUENCE [LARGE SCALE GENOMIC DNA]</scope>
    <source>
        <strain evidence="7 9">NN-2474</strain>
    </source>
</reference>
<organism evidence="6 8">
    <name type="scientific">Staphylococcus coagulans</name>
    <dbReference type="NCBI Taxonomy" id="74706"/>
    <lineage>
        <taxon>Bacteria</taxon>
        <taxon>Bacillati</taxon>
        <taxon>Bacillota</taxon>
        <taxon>Bacilli</taxon>
        <taxon>Bacillales</taxon>
        <taxon>Staphylococcaceae</taxon>
        <taxon>Staphylococcus</taxon>
    </lineage>
</organism>
<name>A0A9X1DTY4_9STAP</name>
<comment type="subcellular location">
    <subcellularLocation>
        <location evidence="1">Membrane</location>
        <topology evidence="1">Multi-pass membrane protein</topology>
    </subcellularLocation>
</comment>
<protein>
    <submittedName>
        <fullName evidence="6">Bax inhibitor-1 family protein</fullName>
    </submittedName>
</protein>
<dbReference type="Proteomes" id="UP000524893">
    <property type="component" value="Unassembled WGS sequence"/>
</dbReference>